<dbReference type="GO" id="GO:0005634">
    <property type="term" value="C:nucleus"/>
    <property type="evidence" value="ECO:0007669"/>
    <property type="project" value="TreeGrafter"/>
</dbReference>
<dbReference type="InterPro" id="IPR008493">
    <property type="entry name" value="Hikeshi-like_N"/>
</dbReference>
<evidence type="ECO:0008006" key="6">
    <source>
        <dbReference type="Google" id="ProtNLM"/>
    </source>
</evidence>
<evidence type="ECO:0000313" key="5">
    <source>
        <dbReference type="Proteomes" id="UP000054538"/>
    </source>
</evidence>
<dbReference type="AlphaFoldDB" id="A0A0D0E0J3"/>
<dbReference type="Proteomes" id="UP000054538">
    <property type="component" value="Unassembled WGS sequence"/>
</dbReference>
<dbReference type="EMBL" id="KN824961">
    <property type="protein sequence ID" value="KIK96901.1"/>
    <property type="molecule type" value="Genomic_DNA"/>
</dbReference>
<proteinExistence type="inferred from homology"/>
<gene>
    <name evidence="4" type="ORF">PAXRUDRAFT_825461</name>
</gene>
<evidence type="ECO:0000259" key="2">
    <source>
        <dbReference type="Pfam" id="PF05603"/>
    </source>
</evidence>
<evidence type="ECO:0000256" key="1">
    <source>
        <dbReference type="ARBA" id="ARBA00006623"/>
    </source>
</evidence>
<dbReference type="GO" id="GO:0005829">
    <property type="term" value="C:cytosol"/>
    <property type="evidence" value="ECO:0007669"/>
    <property type="project" value="TreeGrafter"/>
</dbReference>
<evidence type="ECO:0000259" key="3">
    <source>
        <dbReference type="Pfam" id="PF21057"/>
    </source>
</evidence>
<dbReference type="PANTHER" id="PTHR12925:SF0">
    <property type="entry name" value="PROTEIN HIKESHI"/>
    <property type="match status" value="1"/>
</dbReference>
<dbReference type="Pfam" id="PF21057">
    <property type="entry name" value="Hikeshi-like_C"/>
    <property type="match status" value="1"/>
</dbReference>
<keyword evidence="5" id="KW-1185">Reference proteome</keyword>
<accession>A0A0D0E0J3</accession>
<comment type="similarity">
    <text evidence="1">Belongs to the OPI10 family.</text>
</comment>
<dbReference type="InterPro" id="IPR048364">
    <property type="entry name" value="Hikeshi-like_C"/>
</dbReference>
<dbReference type="PANTHER" id="PTHR12925">
    <property type="entry name" value="HIKESHI FAMILY MEMBER"/>
    <property type="match status" value="1"/>
</dbReference>
<dbReference type="GO" id="GO:0061608">
    <property type="term" value="F:nuclear import signal receptor activity"/>
    <property type="evidence" value="ECO:0007669"/>
    <property type="project" value="TreeGrafter"/>
</dbReference>
<dbReference type="Pfam" id="PF05603">
    <property type="entry name" value="Hikeshi-like_N"/>
    <property type="match status" value="1"/>
</dbReference>
<dbReference type="STRING" id="930991.A0A0D0E0J3"/>
<dbReference type="HOGENOM" id="CLU_084839_1_1_1"/>
<dbReference type="InterPro" id="IPR031318">
    <property type="entry name" value="OPI10"/>
</dbReference>
<dbReference type="OrthoDB" id="10248398at2759"/>
<feature type="domain" description="Hikeshi-like N-terminal" evidence="2">
    <location>
        <begin position="6"/>
        <end position="133"/>
    </location>
</feature>
<reference evidence="5" key="2">
    <citation type="submission" date="2015-01" db="EMBL/GenBank/DDBJ databases">
        <title>Evolutionary Origins and Diversification of the Mycorrhizal Mutualists.</title>
        <authorList>
            <consortium name="DOE Joint Genome Institute"/>
            <consortium name="Mycorrhizal Genomics Consortium"/>
            <person name="Kohler A."/>
            <person name="Kuo A."/>
            <person name="Nagy L.G."/>
            <person name="Floudas D."/>
            <person name="Copeland A."/>
            <person name="Barry K.W."/>
            <person name="Cichocki N."/>
            <person name="Veneault-Fourrey C."/>
            <person name="LaButti K."/>
            <person name="Lindquist E.A."/>
            <person name="Lipzen A."/>
            <person name="Lundell T."/>
            <person name="Morin E."/>
            <person name="Murat C."/>
            <person name="Riley R."/>
            <person name="Ohm R."/>
            <person name="Sun H."/>
            <person name="Tunlid A."/>
            <person name="Henrissat B."/>
            <person name="Grigoriev I.V."/>
            <person name="Hibbett D.S."/>
            <person name="Martin F."/>
        </authorList>
    </citation>
    <scope>NUCLEOTIDE SEQUENCE [LARGE SCALE GENOMIC DNA]</scope>
    <source>
        <strain evidence="5">Ve08.2h10</strain>
    </source>
</reference>
<evidence type="ECO:0000313" key="4">
    <source>
        <dbReference type="EMBL" id="KIK96901.1"/>
    </source>
</evidence>
<reference evidence="4 5" key="1">
    <citation type="submission" date="2014-04" db="EMBL/GenBank/DDBJ databases">
        <authorList>
            <consortium name="DOE Joint Genome Institute"/>
            <person name="Kuo A."/>
            <person name="Kohler A."/>
            <person name="Jargeat P."/>
            <person name="Nagy L.G."/>
            <person name="Floudas D."/>
            <person name="Copeland A."/>
            <person name="Barry K.W."/>
            <person name="Cichocki N."/>
            <person name="Veneault-Fourrey C."/>
            <person name="LaButti K."/>
            <person name="Lindquist E.A."/>
            <person name="Lipzen A."/>
            <person name="Lundell T."/>
            <person name="Morin E."/>
            <person name="Murat C."/>
            <person name="Sun H."/>
            <person name="Tunlid A."/>
            <person name="Henrissat B."/>
            <person name="Grigoriev I.V."/>
            <person name="Hibbett D.S."/>
            <person name="Martin F."/>
            <person name="Nordberg H.P."/>
            <person name="Cantor M.N."/>
            <person name="Hua S.X."/>
        </authorList>
    </citation>
    <scope>NUCLEOTIDE SEQUENCE [LARGE SCALE GENOMIC DNA]</scope>
    <source>
        <strain evidence="4 5">Ve08.2h10</strain>
    </source>
</reference>
<dbReference type="GO" id="GO:0006606">
    <property type="term" value="P:protein import into nucleus"/>
    <property type="evidence" value="ECO:0007669"/>
    <property type="project" value="TreeGrafter"/>
</dbReference>
<feature type="domain" description="Hikeshi-like C-terminal" evidence="3">
    <location>
        <begin position="156"/>
        <end position="211"/>
    </location>
</feature>
<sequence length="213" mass="22086">MFGCCVAGRLLQTNLQQVDETHALFEIPAAEKVNHVCVFLLGTVAFPEGYGATVHFFWPGKGSQVLGMLSNEKPSAIFRLRTAFSASAPASGMSTPSAFTSAASATTGVVTAILGFAVEPLEAVAAQIAALPTAAINTALAPNSMSVTPSKPADPSALAEKIVKHLFNYVSGFVPSGGFGPGSMVPMSVIARWYDSFVSKLRAGGTGFLERGE</sequence>
<dbReference type="InParanoid" id="A0A0D0E0J3"/>
<dbReference type="FunCoup" id="A0A0D0E0J3">
    <property type="interactions" value="367"/>
</dbReference>
<protein>
    <recommendedName>
        <fullName evidence="6">Hikeshi-like domain-containing protein</fullName>
    </recommendedName>
</protein>
<organism evidence="4 5">
    <name type="scientific">Paxillus rubicundulus Ve08.2h10</name>
    <dbReference type="NCBI Taxonomy" id="930991"/>
    <lineage>
        <taxon>Eukaryota</taxon>
        <taxon>Fungi</taxon>
        <taxon>Dikarya</taxon>
        <taxon>Basidiomycota</taxon>
        <taxon>Agaricomycotina</taxon>
        <taxon>Agaricomycetes</taxon>
        <taxon>Agaricomycetidae</taxon>
        <taxon>Boletales</taxon>
        <taxon>Paxilineae</taxon>
        <taxon>Paxillaceae</taxon>
        <taxon>Paxillus</taxon>
    </lineage>
</organism>
<name>A0A0D0E0J3_9AGAM</name>